<dbReference type="Pfam" id="PF01602">
    <property type="entry name" value="Adaptin_N"/>
    <property type="match status" value="1"/>
</dbReference>
<comment type="subcellular location">
    <subcellularLocation>
        <location evidence="1">Endomembrane system</location>
    </subcellularLocation>
</comment>
<dbReference type="Gene3D" id="1.25.10.10">
    <property type="entry name" value="Leucine-rich Repeat Variant"/>
    <property type="match status" value="1"/>
</dbReference>
<evidence type="ECO:0000256" key="5">
    <source>
        <dbReference type="ARBA" id="ARBA00023136"/>
    </source>
</evidence>
<dbReference type="GO" id="GO:0032153">
    <property type="term" value="C:cell division site"/>
    <property type="evidence" value="ECO:0007669"/>
    <property type="project" value="EnsemblFungi"/>
</dbReference>
<keyword evidence="3 6" id="KW-0813">Transport</keyword>
<name>A0A1E3P225_WICAA</name>
<dbReference type="EMBL" id="KV454211">
    <property type="protein sequence ID" value="ODQ58952.1"/>
    <property type="molecule type" value="Genomic_DNA"/>
</dbReference>
<dbReference type="RefSeq" id="XP_019038159.1">
    <property type="nucleotide sequence ID" value="XM_019180309.1"/>
</dbReference>
<organism evidence="8 9">
    <name type="scientific">Wickerhamomyces anomalus (strain ATCC 58044 / CBS 1984 / NCYC 433 / NRRL Y-366-8)</name>
    <name type="common">Yeast</name>
    <name type="synonym">Hansenula anomala</name>
    <dbReference type="NCBI Taxonomy" id="683960"/>
    <lineage>
        <taxon>Eukaryota</taxon>
        <taxon>Fungi</taxon>
        <taxon>Dikarya</taxon>
        <taxon>Ascomycota</taxon>
        <taxon>Saccharomycotina</taxon>
        <taxon>Saccharomycetes</taxon>
        <taxon>Phaffomycetales</taxon>
        <taxon>Wickerhamomycetaceae</taxon>
        <taxon>Wickerhamomyces</taxon>
    </lineage>
</organism>
<dbReference type="STRING" id="683960.A0A1E3P225"/>
<protein>
    <recommendedName>
        <fullName evidence="6">AP complex subunit beta</fullName>
    </recommendedName>
</protein>
<comment type="similarity">
    <text evidence="2 6">Belongs to the adaptor complexes large subunit family.</text>
</comment>
<dbReference type="GeneID" id="30197555"/>
<evidence type="ECO:0000259" key="7">
    <source>
        <dbReference type="Pfam" id="PF01602"/>
    </source>
</evidence>
<dbReference type="Proteomes" id="UP000094112">
    <property type="component" value="Unassembled WGS sequence"/>
</dbReference>
<dbReference type="InterPro" id="IPR016342">
    <property type="entry name" value="AP_complex_bsu_1_2_4"/>
</dbReference>
<dbReference type="InterPro" id="IPR016024">
    <property type="entry name" value="ARM-type_fold"/>
</dbReference>
<evidence type="ECO:0000256" key="1">
    <source>
        <dbReference type="ARBA" id="ARBA00004308"/>
    </source>
</evidence>
<evidence type="ECO:0000313" key="9">
    <source>
        <dbReference type="Proteomes" id="UP000094112"/>
    </source>
</evidence>
<dbReference type="InterPro" id="IPR026739">
    <property type="entry name" value="AP_beta"/>
</dbReference>
<dbReference type="PIRSF" id="PIRSF002291">
    <property type="entry name" value="AP_complex_beta"/>
    <property type="match status" value="1"/>
</dbReference>
<evidence type="ECO:0000256" key="4">
    <source>
        <dbReference type="ARBA" id="ARBA00022927"/>
    </source>
</evidence>
<evidence type="ECO:0000313" key="8">
    <source>
        <dbReference type="EMBL" id="ODQ58952.1"/>
    </source>
</evidence>
<gene>
    <name evidence="8" type="ORF">WICANDRAFT_100882</name>
</gene>
<dbReference type="InterPro" id="IPR002553">
    <property type="entry name" value="Clathrin/coatomer_adapt-like_N"/>
</dbReference>
<keyword evidence="9" id="KW-1185">Reference proteome</keyword>
<dbReference type="GO" id="GO:0006886">
    <property type="term" value="P:intracellular protein transport"/>
    <property type="evidence" value="ECO:0007669"/>
    <property type="project" value="InterPro"/>
</dbReference>
<dbReference type="GO" id="GO:0016192">
    <property type="term" value="P:vesicle-mediated transport"/>
    <property type="evidence" value="ECO:0007669"/>
    <property type="project" value="InterPro"/>
</dbReference>
<keyword evidence="5 6" id="KW-0472">Membrane</keyword>
<keyword evidence="4 6" id="KW-0653">Protein transport</keyword>
<dbReference type="GO" id="GO:0030122">
    <property type="term" value="C:AP-2 adaptor complex"/>
    <property type="evidence" value="ECO:0007669"/>
    <property type="project" value="EnsemblFungi"/>
</dbReference>
<dbReference type="PANTHER" id="PTHR11134">
    <property type="entry name" value="ADAPTOR COMPLEX SUBUNIT BETA FAMILY MEMBER"/>
    <property type="match status" value="1"/>
</dbReference>
<accession>A0A1E3P225</accession>
<evidence type="ECO:0000256" key="6">
    <source>
        <dbReference type="PIRNR" id="PIRNR002291"/>
    </source>
</evidence>
<reference evidence="8 9" key="1">
    <citation type="journal article" date="2016" name="Proc. Natl. Acad. Sci. U.S.A.">
        <title>Comparative genomics of biotechnologically important yeasts.</title>
        <authorList>
            <person name="Riley R."/>
            <person name="Haridas S."/>
            <person name="Wolfe K.H."/>
            <person name="Lopes M.R."/>
            <person name="Hittinger C.T."/>
            <person name="Goeker M."/>
            <person name="Salamov A.A."/>
            <person name="Wisecaver J.H."/>
            <person name="Long T.M."/>
            <person name="Calvey C.H."/>
            <person name="Aerts A.L."/>
            <person name="Barry K.W."/>
            <person name="Choi C."/>
            <person name="Clum A."/>
            <person name="Coughlan A.Y."/>
            <person name="Deshpande S."/>
            <person name="Douglass A.P."/>
            <person name="Hanson S.J."/>
            <person name="Klenk H.-P."/>
            <person name="LaButti K.M."/>
            <person name="Lapidus A."/>
            <person name="Lindquist E.A."/>
            <person name="Lipzen A.M."/>
            <person name="Meier-Kolthoff J.P."/>
            <person name="Ohm R.A."/>
            <person name="Otillar R.P."/>
            <person name="Pangilinan J.L."/>
            <person name="Peng Y."/>
            <person name="Rokas A."/>
            <person name="Rosa C.A."/>
            <person name="Scheuner C."/>
            <person name="Sibirny A.A."/>
            <person name="Slot J.C."/>
            <person name="Stielow J.B."/>
            <person name="Sun H."/>
            <person name="Kurtzman C.P."/>
            <person name="Blackwell M."/>
            <person name="Grigoriev I.V."/>
            <person name="Jeffries T.W."/>
        </authorList>
    </citation>
    <scope>NUCLEOTIDE SEQUENCE [LARGE SCALE GENOMIC DNA]</scope>
    <source>
        <strain evidence="9">ATCC 58044 / CBS 1984 / NCYC 433 / NRRL Y-366-8</strain>
    </source>
</reference>
<proteinExistence type="inferred from homology"/>
<dbReference type="SUPFAM" id="SSF48371">
    <property type="entry name" value="ARM repeat"/>
    <property type="match status" value="1"/>
</dbReference>
<evidence type="ECO:0000256" key="2">
    <source>
        <dbReference type="ARBA" id="ARBA00006613"/>
    </source>
</evidence>
<dbReference type="AlphaFoldDB" id="A0A1E3P225"/>
<comment type="function">
    <text evidence="6">Adaptins are components of the adaptor complexes which link clathrin to receptors in coated vesicles. Clathrin-associated protein complexes are believed to interact with the cytoplasmic tails of membrane proteins, leading to their selection and concentration.</text>
</comment>
<dbReference type="OrthoDB" id="10254310at2759"/>
<evidence type="ECO:0000256" key="3">
    <source>
        <dbReference type="ARBA" id="ARBA00022448"/>
    </source>
</evidence>
<dbReference type="InterPro" id="IPR011989">
    <property type="entry name" value="ARM-like"/>
</dbReference>
<feature type="domain" description="Clathrin/coatomer adaptor adaptin-like N-terminal" evidence="7">
    <location>
        <begin position="14"/>
        <end position="530"/>
    </location>
</feature>
<dbReference type="GO" id="GO:0030276">
    <property type="term" value="F:clathrin binding"/>
    <property type="evidence" value="ECO:0007669"/>
    <property type="project" value="InterPro"/>
</dbReference>
<sequence>MSEHKVFTKTRASEILQEFQQTDKKKNVSRRKQILKKVIANITIGNNDMVYVFPEIIKLFLIDDLEIKRMCYHYLNTFAIAKPDMALEVLPILLSDLKSDSSILVALALKNLVSVPIKEFIREAVRPLAINLKSEDPYLRKTAAYSIARLYEKDPKIVIREQFIEQLNHTLSDNNPTVIASALTALNDITEKSDDLKLTINRSHALNLVELLPRCDEWSQASILNALLNFIPTSHEDAFVLIDKAIAQLQHANSAVVLNAFKLLLYLLNFVDVIEDYIPKKLSNSLSSLLSKPPEIQFLILRNVILLILSKPKLIPFDVTVFFCEYNDPIYVKDTKLEIIYLLANEGNLDVVLRELEEYGTEVDIQMSRKAIRAVGNLAVRLDAAAKPCIDVLLNLISNGIDYVVQEAVMVFKNILRRYDQYDYVITEIINHSDQVEEPDARSALIWIVGQYCDKIPKSESLLSDLTYTFREDPLEVQLSTLTACVKLFLRKPQLGENIVIKVLKWATEEVNNPDVRDRGFFYWRLLSNQDKFPSTAKEVVDNEIPVISNENEKLDPLILEELELNIGTLASIYLKPVGQVFRLAKRKFLPSSPASKETKQFGTSFEFSKEAFWIVIKKIVHKGCIPLDMIEMFVLLEKMNILQGVLEFDN</sequence>
<dbReference type="GO" id="GO:0051285">
    <property type="term" value="C:cell cortex of cell tip"/>
    <property type="evidence" value="ECO:0007669"/>
    <property type="project" value="EnsemblFungi"/>
</dbReference>